<keyword evidence="2" id="KW-1185">Reference proteome</keyword>
<comment type="caution">
    <text evidence="1">The sequence shown here is derived from an EMBL/GenBank/DDBJ whole genome shotgun (WGS) entry which is preliminary data.</text>
</comment>
<dbReference type="Proteomes" id="UP000036958">
    <property type="component" value="Unassembled WGS sequence"/>
</dbReference>
<gene>
    <name evidence="1" type="ORF">NC99_38440</name>
</gene>
<reference evidence="2" key="1">
    <citation type="submission" date="2015-07" db="EMBL/GenBank/DDBJ databases">
        <title>Genome sequencing of Sunxiuqinia dokdonensis strain SK.</title>
        <authorList>
            <person name="Ahn S."/>
            <person name="Kim B.-C."/>
        </authorList>
    </citation>
    <scope>NUCLEOTIDE SEQUENCE [LARGE SCALE GENOMIC DNA]</scope>
    <source>
        <strain evidence="2">SK</strain>
    </source>
</reference>
<evidence type="ECO:0000313" key="2">
    <source>
        <dbReference type="Proteomes" id="UP000036958"/>
    </source>
</evidence>
<dbReference type="AlphaFoldDB" id="A0A0L8V4I5"/>
<proteinExistence type="predicted"/>
<name>A0A0L8V4I5_9BACT</name>
<protein>
    <submittedName>
        <fullName evidence="1">Uncharacterized protein</fullName>
    </submittedName>
</protein>
<evidence type="ECO:0000313" key="1">
    <source>
        <dbReference type="EMBL" id="KOH43339.1"/>
    </source>
</evidence>
<dbReference type="EMBL" id="LGIA01000191">
    <property type="protein sequence ID" value="KOH43339.1"/>
    <property type="molecule type" value="Genomic_DNA"/>
</dbReference>
<sequence length="184" mass="20247">MKKNLLQKKKAGSGFFLIGSSSMHMVLGMVIFLIITATTALGQSVNEFGTYIAQMKESPDDDIRLQAARFESLTTDLHPNLYIEEDGMKAFGEGAPVCAFVDVEASGQIYDANPLFRKVELLTIKLTSSNGLNTPINLSLLEGFQNLKYILIRSEFACTEEQVESMLTGSKADVIVCYTISFPE</sequence>
<accession>A0A0L8V4I5</accession>
<organism evidence="1 2">
    <name type="scientific">Sunxiuqinia dokdonensis</name>
    <dbReference type="NCBI Taxonomy" id="1409788"/>
    <lineage>
        <taxon>Bacteria</taxon>
        <taxon>Pseudomonadati</taxon>
        <taxon>Bacteroidota</taxon>
        <taxon>Bacteroidia</taxon>
        <taxon>Marinilabiliales</taxon>
        <taxon>Prolixibacteraceae</taxon>
        <taxon>Sunxiuqinia</taxon>
    </lineage>
</organism>
<dbReference type="OrthoDB" id="1449271at2"/>
<dbReference type="RefSeq" id="WP_053186897.1">
    <property type="nucleotide sequence ID" value="NZ_LGIA01000191.1"/>
</dbReference>